<dbReference type="PANTHER" id="PTHR30146">
    <property type="entry name" value="LACI-RELATED TRANSCRIPTIONAL REPRESSOR"/>
    <property type="match status" value="1"/>
</dbReference>
<keyword evidence="7" id="KW-1185">Reference proteome</keyword>
<dbReference type="PANTHER" id="PTHR30146:SF148">
    <property type="entry name" value="HTH-TYPE TRANSCRIPTIONAL REPRESSOR PURR-RELATED"/>
    <property type="match status" value="1"/>
</dbReference>
<comment type="caution">
    <text evidence="6">The sequence shown here is derived from an EMBL/GenBank/DDBJ whole genome shotgun (WGS) entry which is preliminary data.</text>
</comment>
<evidence type="ECO:0000256" key="4">
    <source>
        <dbReference type="ARBA" id="ARBA00023163"/>
    </source>
</evidence>
<organism evidence="6 7">
    <name type="scientific">Paracoccus cavernae</name>
    <dbReference type="NCBI Taxonomy" id="1571207"/>
    <lineage>
        <taxon>Bacteria</taxon>
        <taxon>Pseudomonadati</taxon>
        <taxon>Pseudomonadota</taxon>
        <taxon>Alphaproteobacteria</taxon>
        <taxon>Rhodobacterales</taxon>
        <taxon>Paracoccaceae</taxon>
        <taxon>Paracoccus</taxon>
    </lineage>
</organism>
<sequence length="156" mass="16561">MALGLDHLVSLGHRRIALLAGEQSLMPARLRHDSYLGLMAPLLAQEGIAVADYIVTGRFDLTSGEQGLKRLMALPETIRPTAVVASSDQQAIGALRAAQELALSVPRDLSLMGFDGLPVAAMITPRLTTIEQPVAKIAQAAFALFAGLPERTGPLR</sequence>
<gene>
    <name evidence="6" type="ORF">QWZ10_06480</name>
</gene>
<dbReference type="InterPro" id="IPR028082">
    <property type="entry name" value="Peripla_BP_I"/>
</dbReference>
<evidence type="ECO:0000313" key="6">
    <source>
        <dbReference type="EMBL" id="MDN3711560.1"/>
    </source>
</evidence>
<dbReference type="SUPFAM" id="SSF53822">
    <property type="entry name" value="Periplasmic binding protein-like I"/>
    <property type="match status" value="1"/>
</dbReference>
<evidence type="ECO:0000256" key="1">
    <source>
        <dbReference type="ARBA" id="ARBA00022491"/>
    </source>
</evidence>
<evidence type="ECO:0000256" key="3">
    <source>
        <dbReference type="ARBA" id="ARBA00023125"/>
    </source>
</evidence>
<dbReference type="CDD" id="cd06267">
    <property type="entry name" value="PBP1_LacI_sugar_binding-like"/>
    <property type="match status" value="1"/>
</dbReference>
<dbReference type="Gene3D" id="3.40.50.2300">
    <property type="match status" value="1"/>
</dbReference>
<dbReference type="EMBL" id="JAUFRC010000001">
    <property type="protein sequence ID" value="MDN3711560.1"/>
    <property type="molecule type" value="Genomic_DNA"/>
</dbReference>
<dbReference type="InterPro" id="IPR046335">
    <property type="entry name" value="LacI/GalR-like_sensor"/>
</dbReference>
<keyword evidence="4" id="KW-0804">Transcription</keyword>
<dbReference type="Pfam" id="PF13377">
    <property type="entry name" value="Peripla_BP_3"/>
    <property type="match status" value="1"/>
</dbReference>
<evidence type="ECO:0000256" key="2">
    <source>
        <dbReference type="ARBA" id="ARBA00023015"/>
    </source>
</evidence>
<keyword evidence="3" id="KW-0238">DNA-binding</keyword>
<evidence type="ECO:0000259" key="5">
    <source>
        <dbReference type="Pfam" id="PF13377"/>
    </source>
</evidence>
<reference evidence="7" key="1">
    <citation type="journal article" date="2019" name="Int. J. Syst. Evol. Microbiol.">
        <title>The Global Catalogue of Microorganisms (GCM) 10K type strain sequencing project: providing services to taxonomists for standard genome sequencing and annotation.</title>
        <authorList>
            <consortium name="The Broad Institute Genomics Platform"/>
            <consortium name="The Broad Institute Genome Sequencing Center for Infectious Disease"/>
            <person name="Wu L."/>
            <person name="Ma J."/>
        </authorList>
    </citation>
    <scope>NUCLEOTIDE SEQUENCE [LARGE SCALE GENOMIC DNA]</scope>
    <source>
        <strain evidence="7">CECT 8482</strain>
    </source>
</reference>
<protein>
    <submittedName>
        <fullName evidence="6">Substrate-binding domain-containing protein</fullName>
    </submittedName>
</protein>
<feature type="domain" description="Transcriptional regulator LacI/GalR-like sensor" evidence="5">
    <location>
        <begin position="6"/>
        <end position="145"/>
    </location>
</feature>
<name>A0ABT8D472_9RHOB</name>
<accession>A0ABT8D472</accession>
<dbReference type="Proteomes" id="UP001243846">
    <property type="component" value="Unassembled WGS sequence"/>
</dbReference>
<proteinExistence type="predicted"/>
<evidence type="ECO:0000313" key="7">
    <source>
        <dbReference type="Proteomes" id="UP001243846"/>
    </source>
</evidence>
<keyword evidence="1" id="KW-0678">Repressor</keyword>
<keyword evidence="2" id="KW-0805">Transcription regulation</keyword>